<evidence type="ECO:0000256" key="4">
    <source>
        <dbReference type="ARBA" id="ARBA00022692"/>
    </source>
</evidence>
<keyword evidence="3" id="KW-1003">Cell membrane</keyword>
<dbReference type="Proteomes" id="UP000216998">
    <property type="component" value="Unassembled WGS sequence"/>
</dbReference>
<dbReference type="AlphaFoldDB" id="A0A255YZU6"/>
<protein>
    <recommendedName>
        <fullName evidence="9">Na+/H+ antiporter subunit E</fullName>
    </recommendedName>
</protein>
<dbReference type="EMBL" id="NOXU01000029">
    <property type="protein sequence ID" value="OYQ34185.1"/>
    <property type="molecule type" value="Genomic_DNA"/>
</dbReference>
<dbReference type="PIRSF" id="PIRSF019239">
    <property type="entry name" value="MrpE"/>
    <property type="match status" value="1"/>
</dbReference>
<name>A0A255YZU6_9PROT</name>
<evidence type="ECO:0000256" key="2">
    <source>
        <dbReference type="ARBA" id="ARBA00006228"/>
    </source>
</evidence>
<reference evidence="7 8" key="1">
    <citation type="submission" date="2017-07" db="EMBL/GenBank/DDBJ databases">
        <title>Niveispirillum cyanobacteriorum sp. nov., isolated from cyanobacterial aggregates in a eutrophic lake.</title>
        <authorList>
            <person name="Cai H."/>
        </authorList>
    </citation>
    <scope>NUCLEOTIDE SEQUENCE [LARGE SCALE GENOMIC DNA]</scope>
    <source>
        <strain evidence="8">TH1-14</strain>
    </source>
</reference>
<evidence type="ECO:0000256" key="1">
    <source>
        <dbReference type="ARBA" id="ARBA00004651"/>
    </source>
</evidence>
<keyword evidence="4" id="KW-0812">Transmembrane</keyword>
<evidence type="ECO:0000256" key="5">
    <source>
        <dbReference type="ARBA" id="ARBA00022989"/>
    </source>
</evidence>
<dbReference type="GO" id="GO:0005886">
    <property type="term" value="C:plasma membrane"/>
    <property type="evidence" value="ECO:0007669"/>
    <property type="project" value="UniProtKB-SubCell"/>
</dbReference>
<organism evidence="7 8">
    <name type="scientific">Niveispirillum lacus</name>
    <dbReference type="NCBI Taxonomy" id="1981099"/>
    <lineage>
        <taxon>Bacteria</taxon>
        <taxon>Pseudomonadati</taxon>
        <taxon>Pseudomonadota</taxon>
        <taxon>Alphaproteobacteria</taxon>
        <taxon>Rhodospirillales</taxon>
        <taxon>Azospirillaceae</taxon>
        <taxon>Niveispirillum</taxon>
    </lineage>
</organism>
<dbReference type="OrthoDB" id="9807187at2"/>
<evidence type="ECO:0008006" key="9">
    <source>
        <dbReference type="Google" id="ProtNLM"/>
    </source>
</evidence>
<dbReference type="InterPro" id="IPR002758">
    <property type="entry name" value="Cation_antiport_E"/>
</dbReference>
<sequence length="157" mass="17414">MNLLVVNLLLALAWMAVNASFNLMGFIAGFILGHLILWLARPLFPGERYFRRTWGGCAYMLWLVKEIFVSAWAVAKSVIGVGDAVKPAVIAIPLDAKTDFEITLLACSITLTPGTLSMDVSPDRRTLYIHAMFAADPDTVRAETKAGMERRILEMLR</sequence>
<comment type="similarity">
    <text evidence="2">Belongs to the CPA3 antiporters (TC 2.A.63) subunit E family.</text>
</comment>
<dbReference type="RefSeq" id="WP_094456594.1">
    <property type="nucleotide sequence ID" value="NZ_NOXU01000029.1"/>
</dbReference>
<accession>A0A255YZU6</accession>
<keyword evidence="5" id="KW-1133">Transmembrane helix</keyword>
<proteinExistence type="inferred from homology"/>
<evidence type="ECO:0000256" key="3">
    <source>
        <dbReference type="ARBA" id="ARBA00022475"/>
    </source>
</evidence>
<dbReference type="Pfam" id="PF01899">
    <property type="entry name" value="MNHE"/>
    <property type="match status" value="1"/>
</dbReference>
<dbReference type="GO" id="GO:0008324">
    <property type="term" value="F:monoatomic cation transmembrane transporter activity"/>
    <property type="evidence" value="ECO:0007669"/>
    <property type="project" value="InterPro"/>
</dbReference>
<dbReference type="PANTHER" id="PTHR34584:SF1">
    <property type="entry name" value="NA(+)_H(+) ANTIPORTER SUBUNIT E1"/>
    <property type="match status" value="1"/>
</dbReference>
<comment type="caution">
    <text evidence="7">The sequence shown here is derived from an EMBL/GenBank/DDBJ whole genome shotgun (WGS) entry which is preliminary data.</text>
</comment>
<keyword evidence="8" id="KW-1185">Reference proteome</keyword>
<evidence type="ECO:0000313" key="8">
    <source>
        <dbReference type="Proteomes" id="UP000216998"/>
    </source>
</evidence>
<evidence type="ECO:0000313" key="7">
    <source>
        <dbReference type="EMBL" id="OYQ34185.1"/>
    </source>
</evidence>
<gene>
    <name evidence="7" type="ORF">CHU95_12065</name>
</gene>
<comment type="subcellular location">
    <subcellularLocation>
        <location evidence="1">Cell membrane</location>
        <topology evidence="1">Multi-pass membrane protein</topology>
    </subcellularLocation>
</comment>
<dbReference type="PANTHER" id="PTHR34584">
    <property type="entry name" value="NA(+)/H(+) ANTIPORTER SUBUNIT E1"/>
    <property type="match status" value="1"/>
</dbReference>
<evidence type="ECO:0000256" key="6">
    <source>
        <dbReference type="ARBA" id="ARBA00023136"/>
    </source>
</evidence>
<keyword evidence="6" id="KW-0472">Membrane</keyword>